<dbReference type="EMBL" id="CM023471">
    <property type="protein sequence ID" value="KAH7965519.1"/>
    <property type="molecule type" value="Genomic_DNA"/>
</dbReference>
<evidence type="ECO:0000313" key="1">
    <source>
        <dbReference type="EMBL" id="KAH7965519.1"/>
    </source>
</evidence>
<reference evidence="1" key="1">
    <citation type="submission" date="2020-05" db="EMBL/GenBank/DDBJ databases">
        <title>Large-scale comparative analyses of tick genomes elucidate their genetic diversity and vector capacities.</title>
        <authorList>
            <person name="Jia N."/>
            <person name="Wang J."/>
            <person name="Shi W."/>
            <person name="Du L."/>
            <person name="Sun Y."/>
            <person name="Zhan W."/>
            <person name="Jiang J."/>
            <person name="Wang Q."/>
            <person name="Zhang B."/>
            <person name="Ji P."/>
            <person name="Sakyi L.B."/>
            <person name="Cui X."/>
            <person name="Yuan T."/>
            <person name="Jiang B."/>
            <person name="Yang W."/>
            <person name="Lam T.T.-Y."/>
            <person name="Chang Q."/>
            <person name="Ding S."/>
            <person name="Wang X."/>
            <person name="Zhu J."/>
            <person name="Ruan X."/>
            <person name="Zhao L."/>
            <person name="Wei J."/>
            <person name="Que T."/>
            <person name="Du C."/>
            <person name="Cheng J."/>
            <person name="Dai P."/>
            <person name="Han X."/>
            <person name="Huang E."/>
            <person name="Gao Y."/>
            <person name="Liu J."/>
            <person name="Shao H."/>
            <person name="Ye R."/>
            <person name="Li L."/>
            <person name="Wei W."/>
            <person name="Wang X."/>
            <person name="Wang C."/>
            <person name="Yang T."/>
            <person name="Huo Q."/>
            <person name="Li W."/>
            <person name="Guo W."/>
            <person name="Chen H."/>
            <person name="Zhou L."/>
            <person name="Ni X."/>
            <person name="Tian J."/>
            <person name="Zhou Y."/>
            <person name="Sheng Y."/>
            <person name="Liu T."/>
            <person name="Pan Y."/>
            <person name="Xia L."/>
            <person name="Li J."/>
            <person name="Zhao F."/>
            <person name="Cao W."/>
        </authorList>
    </citation>
    <scope>NUCLEOTIDE SEQUENCE</scope>
    <source>
        <strain evidence="1">Dsil-2018</strain>
    </source>
</reference>
<evidence type="ECO:0000313" key="2">
    <source>
        <dbReference type="Proteomes" id="UP000821865"/>
    </source>
</evidence>
<comment type="caution">
    <text evidence="1">The sequence shown here is derived from an EMBL/GenBank/DDBJ whole genome shotgun (WGS) entry which is preliminary data.</text>
</comment>
<name>A0ACB8DB89_DERSI</name>
<accession>A0ACB8DB89</accession>
<keyword evidence="2" id="KW-1185">Reference proteome</keyword>
<gene>
    <name evidence="1" type="ORF">HPB49_008530</name>
</gene>
<organism evidence="1 2">
    <name type="scientific">Dermacentor silvarum</name>
    <name type="common">Tick</name>
    <dbReference type="NCBI Taxonomy" id="543639"/>
    <lineage>
        <taxon>Eukaryota</taxon>
        <taxon>Metazoa</taxon>
        <taxon>Ecdysozoa</taxon>
        <taxon>Arthropoda</taxon>
        <taxon>Chelicerata</taxon>
        <taxon>Arachnida</taxon>
        <taxon>Acari</taxon>
        <taxon>Parasitiformes</taxon>
        <taxon>Ixodida</taxon>
        <taxon>Ixodoidea</taxon>
        <taxon>Ixodidae</taxon>
        <taxon>Rhipicephalinae</taxon>
        <taxon>Dermacentor</taxon>
    </lineage>
</organism>
<protein>
    <submittedName>
        <fullName evidence="1">Uncharacterized protein</fullName>
    </submittedName>
</protein>
<dbReference type="Proteomes" id="UP000821865">
    <property type="component" value="Chromosome 2"/>
</dbReference>
<sequence length="221" mass="23652">MPLAGAGASAPELWCLPFEQKRKPHAKLTGVDPDVPAVSLIAQLNARSPNLTLDPSTCSLRTTFKERTGDFKHVLEVEPATFRSLVARGRVAVGWTSAALVEDIHVPTCTFCATYGHPRRACPVRLQADWAVCTRCAGDHLAAQCTVRMGDAAVCWNECRKAGHHGSHPTELLACEHGPIMDTTAYIRTGVTRGGLGAFGAKGRGWRSRGPRALGIAAHVP</sequence>
<proteinExistence type="predicted"/>